<dbReference type="Proteomes" id="UP000002051">
    <property type="component" value="Chromosome 2"/>
</dbReference>
<feature type="chain" id="PRO_5014500626" evidence="1">
    <location>
        <begin position="24"/>
        <end position="101"/>
    </location>
</feature>
<sequence length="101" mass="11592">MRVRLISFVFSLLSMVTVRLISTSRTRVHIVVSGEQRTGKFTLIRTAFIEDFCENVAPVLPPTREYKKINPNVNHFADSDEIDEKIDEELRKLTQLSSLSP</sequence>
<dbReference type="AlphaFoldDB" id="A0A072VFG4"/>
<keyword evidence="4" id="KW-1185">Reference proteome</keyword>
<proteinExistence type="predicted"/>
<reference evidence="2 4" key="2">
    <citation type="journal article" date="2014" name="BMC Genomics">
        <title>An improved genome release (version Mt4.0) for the model legume Medicago truncatula.</title>
        <authorList>
            <person name="Tang H."/>
            <person name="Krishnakumar V."/>
            <person name="Bidwell S."/>
            <person name="Rosen B."/>
            <person name="Chan A."/>
            <person name="Zhou S."/>
            <person name="Gentzbittel L."/>
            <person name="Childs K.L."/>
            <person name="Yandell M."/>
            <person name="Gundlach H."/>
            <person name="Mayer K.F."/>
            <person name="Schwartz D.C."/>
            <person name="Town C.D."/>
        </authorList>
    </citation>
    <scope>GENOME REANNOTATION</scope>
    <source>
        <strain evidence="2">A17</strain>
        <strain evidence="3 4">cv. Jemalong A17</strain>
    </source>
</reference>
<feature type="signal peptide" evidence="1">
    <location>
        <begin position="1"/>
        <end position="23"/>
    </location>
</feature>
<dbReference type="EnsemblPlants" id="KEH36860">
    <property type="protein sequence ID" value="KEH36860"/>
    <property type="gene ID" value="MTR_2g023300"/>
</dbReference>
<reference evidence="3" key="3">
    <citation type="submission" date="2015-04" db="UniProtKB">
        <authorList>
            <consortium name="EnsemblPlants"/>
        </authorList>
    </citation>
    <scope>IDENTIFICATION</scope>
    <source>
        <strain evidence="3">cv. Jemalong A17</strain>
    </source>
</reference>
<evidence type="ECO:0000313" key="2">
    <source>
        <dbReference type="EMBL" id="KEH36860.1"/>
    </source>
</evidence>
<evidence type="ECO:0000313" key="4">
    <source>
        <dbReference type="Proteomes" id="UP000002051"/>
    </source>
</evidence>
<keyword evidence="1" id="KW-0732">Signal</keyword>
<protein>
    <submittedName>
        <fullName evidence="2 3">Uncharacterized protein</fullName>
    </submittedName>
</protein>
<organism evidence="2 4">
    <name type="scientific">Medicago truncatula</name>
    <name type="common">Barrel medic</name>
    <name type="synonym">Medicago tribuloides</name>
    <dbReference type="NCBI Taxonomy" id="3880"/>
    <lineage>
        <taxon>Eukaryota</taxon>
        <taxon>Viridiplantae</taxon>
        <taxon>Streptophyta</taxon>
        <taxon>Embryophyta</taxon>
        <taxon>Tracheophyta</taxon>
        <taxon>Spermatophyta</taxon>
        <taxon>Magnoliopsida</taxon>
        <taxon>eudicotyledons</taxon>
        <taxon>Gunneridae</taxon>
        <taxon>Pentapetalae</taxon>
        <taxon>rosids</taxon>
        <taxon>fabids</taxon>
        <taxon>Fabales</taxon>
        <taxon>Fabaceae</taxon>
        <taxon>Papilionoideae</taxon>
        <taxon>50 kb inversion clade</taxon>
        <taxon>NPAAA clade</taxon>
        <taxon>Hologalegina</taxon>
        <taxon>IRL clade</taxon>
        <taxon>Trifolieae</taxon>
        <taxon>Medicago</taxon>
    </lineage>
</organism>
<gene>
    <name evidence="2" type="ordered locus">MTR_2g023300</name>
</gene>
<evidence type="ECO:0000256" key="1">
    <source>
        <dbReference type="SAM" id="SignalP"/>
    </source>
</evidence>
<dbReference type="EMBL" id="CM001218">
    <property type="protein sequence ID" value="KEH36860.1"/>
    <property type="molecule type" value="Genomic_DNA"/>
</dbReference>
<reference evidence="2 4" key="1">
    <citation type="journal article" date="2011" name="Nature">
        <title>The Medicago genome provides insight into the evolution of rhizobial symbioses.</title>
        <authorList>
            <person name="Young N.D."/>
            <person name="Debelle F."/>
            <person name="Oldroyd G.E."/>
            <person name="Geurts R."/>
            <person name="Cannon S.B."/>
            <person name="Udvardi M.K."/>
            <person name="Benedito V.A."/>
            <person name="Mayer K.F."/>
            <person name="Gouzy J."/>
            <person name="Schoof H."/>
            <person name="Van de Peer Y."/>
            <person name="Proost S."/>
            <person name="Cook D.R."/>
            <person name="Meyers B.C."/>
            <person name="Spannagl M."/>
            <person name="Cheung F."/>
            <person name="De Mita S."/>
            <person name="Krishnakumar V."/>
            <person name="Gundlach H."/>
            <person name="Zhou S."/>
            <person name="Mudge J."/>
            <person name="Bharti A.K."/>
            <person name="Murray J.D."/>
            <person name="Naoumkina M.A."/>
            <person name="Rosen B."/>
            <person name="Silverstein K.A."/>
            <person name="Tang H."/>
            <person name="Rombauts S."/>
            <person name="Zhao P.X."/>
            <person name="Zhou P."/>
            <person name="Barbe V."/>
            <person name="Bardou P."/>
            <person name="Bechner M."/>
            <person name="Bellec A."/>
            <person name="Berger A."/>
            <person name="Berges H."/>
            <person name="Bidwell S."/>
            <person name="Bisseling T."/>
            <person name="Choisne N."/>
            <person name="Couloux A."/>
            <person name="Denny R."/>
            <person name="Deshpande S."/>
            <person name="Dai X."/>
            <person name="Doyle J.J."/>
            <person name="Dudez A.M."/>
            <person name="Farmer A.D."/>
            <person name="Fouteau S."/>
            <person name="Franken C."/>
            <person name="Gibelin C."/>
            <person name="Gish J."/>
            <person name="Goldstein S."/>
            <person name="Gonzalez A.J."/>
            <person name="Green P.J."/>
            <person name="Hallab A."/>
            <person name="Hartog M."/>
            <person name="Hua A."/>
            <person name="Humphray S.J."/>
            <person name="Jeong D.H."/>
            <person name="Jing Y."/>
            <person name="Jocker A."/>
            <person name="Kenton S.M."/>
            <person name="Kim D.J."/>
            <person name="Klee K."/>
            <person name="Lai H."/>
            <person name="Lang C."/>
            <person name="Lin S."/>
            <person name="Macmil S.L."/>
            <person name="Magdelenat G."/>
            <person name="Matthews L."/>
            <person name="McCorrison J."/>
            <person name="Monaghan E.L."/>
            <person name="Mun J.H."/>
            <person name="Najar F.Z."/>
            <person name="Nicholson C."/>
            <person name="Noirot C."/>
            <person name="O'Bleness M."/>
            <person name="Paule C.R."/>
            <person name="Poulain J."/>
            <person name="Prion F."/>
            <person name="Qin B."/>
            <person name="Qu C."/>
            <person name="Retzel E.F."/>
            <person name="Riddle C."/>
            <person name="Sallet E."/>
            <person name="Samain S."/>
            <person name="Samson N."/>
            <person name="Sanders I."/>
            <person name="Saurat O."/>
            <person name="Scarpelli C."/>
            <person name="Schiex T."/>
            <person name="Segurens B."/>
            <person name="Severin A.J."/>
            <person name="Sherrier D.J."/>
            <person name="Shi R."/>
            <person name="Sims S."/>
            <person name="Singer S.R."/>
            <person name="Sinharoy S."/>
            <person name="Sterck L."/>
            <person name="Viollet A."/>
            <person name="Wang B.B."/>
            <person name="Wang K."/>
            <person name="Wang M."/>
            <person name="Wang X."/>
            <person name="Warfsmann J."/>
            <person name="Weissenbach J."/>
            <person name="White D.D."/>
            <person name="White J.D."/>
            <person name="Wiley G.B."/>
            <person name="Wincker P."/>
            <person name="Xing Y."/>
            <person name="Yang L."/>
            <person name="Yao Z."/>
            <person name="Ying F."/>
            <person name="Zhai J."/>
            <person name="Zhou L."/>
            <person name="Zuber A."/>
            <person name="Denarie J."/>
            <person name="Dixon R.A."/>
            <person name="May G.D."/>
            <person name="Schwartz D.C."/>
            <person name="Rogers J."/>
            <person name="Quetier F."/>
            <person name="Town C.D."/>
            <person name="Roe B.A."/>
        </authorList>
    </citation>
    <scope>NUCLEOTIDE SEQUENCE [LARGE SCALE GENOMIC DNA]</scope>
    <source>
        <strain evidence="2">A17</strain>
        <strain evidence="3 4">cv. Jemalong A17</strain>
    </source>
</reference>
<accession>A0A072VFG4</accession>
<dbReference type="HOGENOM" id="CLU_2295840_0_0_1"/>
<name>A0A072VFG4_MEDTR</name>
<evidence type="ECO:0000313" key="3">
    <source>
        <dbReference type="EnsemblPlants" id="KEH36860"/>
    </source>
</evidence>